<dbReference type="InterPro" id="IPR011268">
    <property type="entry name" value="Purine_phosphorylase"/>
</dbReference>
<evidence type="ECO:0000256" key="1">
    <source>
        <dbReference type="ARBA" id="ARBA00005058"/>
    </source>
</evidence>
<name>A0ABS9QBP6_9HYPH</name>
<evidence type="ECO:0000256" key="9">
    <source>
        <dbReference type="PIRNR" id="PIRNR000477"/>
    </source>
</evidence>
<dbReference type="InterPro" id="IPR011269">
    <property type="entry name" value="PUNP"/>
</dbReference>
<dbReference type="NCBIfam" id="NF006054">
    <property type="entry name" value="PRK08202.1"/>
    <property type="match status" value="1"/>
</dbReference>
<evidence type="ECO:0000259" key="10">
    <source>
        <dbReference type="Pfam" id="PF01048"/>
    </source>
</evidence>
<dbReference type="GO" id="GO:0004731">
    <property type="term" value="F:purine-nucleoside phosphorylase activity"/>
    <property type="evidence" value="ECO:0007669"/>
    <property type="project" value="UniProtKB-EC"/>
</dbReference>
<dbReference type="Gene3D" id="3.40.50.1580">
    <property type="entry name" value="Nucleoside phosphorylase domain"/>
    <property type="match status" value="1"/>
</dbReference>
<evidence type="ECO:0000256" key="6">
    <source>
        <dbReference type="ARBA" id="ARBA00022676"/>
    </source>
</evidence>
<dbReference type="EC" id="2.4.2.1" evidence="4 9"/>
<keyword evidence="6 9" id="KW-0328">Glycosyltransferase</keyword>
<dbReference type="PIRSF" id="PIRSF000477">
    <property type="entry name" value="PurNPase"/>
    <property type="match status" value="1"/>
</dbReference>
<comment type="function">
    <text evidence="9">The purine nucleoside phosphorylases catalyze the phosphorolytic breakdown of the N-glycosidic bond in the beta-(deoxy)ribonucleoside molecules, with the formation of the corresponding free purine bases and pentose-1-phosphate.</text>
</comment>
<keyword evidence="7 9" id="KW-0808">Transferase</keyword>
<gene>
    <name evidence="11" type="ORF">L4923_07385</name>
</gene>
<evidence type="ECO:0000313" key="11">
    <source>
        <dbReference type="EMBL" id="MCG7504844.1"/>
    </source>
</evidence>
<dbReference type="InterPro" id="IPR000845">
    <property type="entry name" value="Nucleoside_phosphorylase_d"/>
</dbReference>
<keyword evidence="12" id="KW-1185">Reference proteome</keyword>
<comment type="similarity">
    <text evidence="2 9">Belongs to the PNP/MTAP phosphorylase family.</text>
</comment>
<accession>A0ABS9QBP6</accession>
<dbReference type="RefSeq" id="WP_239363162.1">
    <property type="nucleotide sequence ID" value="NZ_JAKREW010000004.1"/>
</dbReference>
<dbReference type="Proteomes" id="UP001201701">
    <property type="component" value="Unassembled WGS sequence"/>
</dbReference>
<dbReference type="Pfam" id="PF01048">
    <property type="entry name" value="PNP_UDP_1"/>
    <property type="match status" value="1"/>
</dbReference>
<dbReference type="NCBIfam" id="TIGR01697">
    <property type="entry name" value="PNPH-PUNA-XAPA"/>
    <property type="match status" value="1"/>
</dbReference>
<organism evidence="11 12">
    <name type="scientific">Mesorhizobium retamae</name>
    <dbReference type="NCBI Taxonomy" id="2912854"/>
    <lineage>
        <taxon>Bacteria</taxon>
        <taxon>Pseudomonadati</taxon>
        <taxon>Pseudomonadota</taxon>
        <taxon>Alphaproteobacteria</taxon>
        <taxon>Hyphomicrobiales</taxon>
        <taxon>Phyllobacteriaceae</taxon>
        <taxon>Mesorhizobium</taxon>
    </lineage>
</organism>
<comment type="caution">
    <text evidence="11">The sequence shown here is derived from an EMBL/GenBank/DDBJ whole genome shotgun (WGS) entry which is preliminary data.</text>
</comment>
<proteinExistence type="inferred from homology"/>
<evidence type="ECO:0000256" key="2">
    <source>
        <dbReference type="ARBA" id="ARBA00006751"/>
    </source>
</evidence>
<evidence type="ECO:0000313" key="12">
    <source>
        <dbReference type="Proteomes" id="UP001201701"/>
    </source>
</evidence>
<reference evidence="11 12" key="1">
    <citation type="submission" date="2022-02" db="EMBL/GenBank/DDBJ databases">
        <title>Draft genome sequence of Mezorhizobium retamae strain IRAMC:0171 isolated from Retama raetam nodules.</title>
        <authorList>
            <person name="Bengaied R."/>
            <person name="Sbissi I."/>
            <person name="Huber K."/>
            <person name="Ghodbane F."/>
            <person name="Nouioui I."/>
            <person name="Tarhouni M."/>
            <person name="Gtari M."/>
        </authorList>
    </citation>
    <scope>NUCLEOTIDE SEQUENCE [LARGE SCALE GENOMIC DNA]</scope>
    <source>
        <strain evidence="11 12">IRAMC:0171</strain>
    </source>
</reference>
<protein>
    <recommendedName>
        <fullName evidence="5 9">Purine nucleoside phosphorylase</fullName>
        <ecNumber evidence="4 9">2.4.2.1</ecNumber>
    </recommendedName>
    <alternativeName>
        <fullName evidence="8 9">Inosine-guanosine phosphorylase</fullName>
    </alternativeName>
</protein>
<evidence type="ECO:0000256" key="3">
    <source>
        <dbReference type="ARBA" id="ARBA00011233"/>
    </source>
</evidence>
<comment type="pathway">
    <text evidence="1 9">Purine metabolism; purine nucleoside salvage.</text>
</comment>
<evidence type="ECO:0000256" key="4">
    <source>
        <dbReference type="ARBA" id="ARBA00011886"/>
    </source>
</evidence>
<sequence>MKDAIDRLVERLDGLAPTVALVLGSGLGGLVDDVEDAMRIPYADLPGFPQSGVTGHAGAVVAGHLAGKPVLMLAGRSHYYEHGDAAVMRPAIETLAGIGITKLILTNAAGSVDPDMPPGSVMLVNDHINFSGSNPLFGEPSDRRFVGLTEAYDAGMRAAIERAAKATGTKLHQGVYMWFSGPSFETPAEIRMARIMGATAVGMSTVPEVILARFFGLSVAACSVITNLAAGMTGAELSHTETKDMAPIGGAKLAKVLKKALQDGLLDAA</sequence>
<dbReference type="CDD" id="cd09009">
    <property type="entry name" value="PNP-EcPNPII_like"/>
    <property type="match status" value="1"/>
</dbReference>
<evidence type="ECO:0000256" key="7">
    <source>
        <dbReference type="ARBA" id="ARBA00022679"/>
    </source>
</evidence>
<dbReference type="SUPFAM" id="SSF53167">
    <property type="entry name" value="Purine and uridine phosphorylases"/>
    <property type="match status" value="1"/>
</dbReference>
<dbReference type="PANTHER" id="PTHR11904:SF9">
    <property type="entry name" value="PURINE NUCLEOSIDE PHOSPHORYLASE-RELATED"/>
    <property type="match status" value="1"/>
</dbReference>
<dbReference type="NCBIfam" id="TIGR01698">
    <property type="entry name" value="PUNP"/>
    <property type="match status" value="1"/>
</dbReference>
<dbReference type="PANTHER" id="PTHR11904">
    <property type="entry name" value="METHYLTHIOADENOSINE/PURINE NUCLEOSIDE PHOSPHORYLASE"/>
    <property type="match status" value="1"/>
</dbReference>
<evidence type="ECO:0000256" key="5">
    <source>
        <dbReference type="ARBA" id="ARBA00013834"/>
    </source>
</evidence>
<evidence type="ECO:0000256" key="8">
    <source>
        <dbReference type="ARBA" id="ARBA00031036"/>
    </source>
</evidence>
<dbReference type="InterPro" id="IPR035994">
    <property type="entry name" value="Nucleoside_phosphorylase_sf"/>
</dbReference>
<comment type="subunit">
    <text evidence="3">Homotrimer.</text>
</comment>
<dbReference type="EMBL" id="JAKREW010000004">
    <property type="protein sequence ID" value="MCG7504844.1"/>
    <property type="molecule type" value="Genomic_DNA"/>
</dbReference>
<feature type="domain" description="Nucleoside phosphorylase" evidence="10">
    <location>
        <begin position="19"/>
        <end position="261"/>
    </location>
</feature>